<dbReference type="Proteomes" id="UP000332933">
    <property type="component" value="Unassembled WGS sequence"/>
</dbReference>
<feature type="transmembrane region" description="Helical" evidence="1">
    <location>
        <begin position="165"/>
        <end position="194"/>
    </location>
</feature>
<name>A0A485LC11_9STRA</name>
<feature type="transmembrane region" description="Helical" evidence="1">
    <location>
        <begin position="124"/>
        <end position="145"/>
    </location>
</feature>
<dbReference type="AlphaFoldDB" id="A0A485LC11"/>
<feature type="transmembrane region" description="Helical" evidence="1">
    <location>
        <begin position="37"/>
        <end position="65"/>
    </location>
</feature>
<keyword evidence="1" id="KW-0472">Membrane</keyword>
<evidence type="ECO:0000313" key="4">
    <source>
        <dbReference type="Proteomes" id="UP000332933"/>
    </source>
</evidence>
<evidence type="ECO:0000256" key="1">
    <source>
        <dbReference type="SAM" id="Phobius"/>
    </source>
</evidence>
<proteinExistence type="predicted"/>
<protein>
    <submittedName>
        <fullName evidence="3">Aste57867_19119 protein</fullName>
    </submittedName>
</protein>
<evidence type="ECO:0000313" key="3">
    <source>
        <dbReference type="EMBL" id="VFT95842.1"/>
    </source>
</evidence>
<reference evidence="2" key="2">
    <citation type="submission" date="2019-06" db="EMBL/GenBank/DDBJ databases">
        <title>Genomics analysis of Aphanomyces spp. identifies a new class of oomycete effector associated with host adaptation.</title>
        <authorList>
            <person name="Gaulin E."/>
        </authorList>
    </citation>
    <scope>NUCLEOTIDE SEQUENCE</scope>
    <source>
        <strain evidence="2">CBS 578.67</strain>
    </source>
</reference>
<dbReference type="EMBL" id="VJMH01006448">
    <property type="protein sequence ID" value="KAF0689435.1"/>
    <property type="molecule type" value="Genomic_DNA"/>
</dbReference>
<accession>A0A485LC11</accession>
<dbReference type="EMBL" id="CAADRA010006469">
    <property type="protein sequence ID" value="VFT95842.1"/>
    <property type="molecule type" value="Genomic_DNA"/>
</dbReference>
<gene>
    <name evidence="3" type="primary">Aste57867_19119</name>
    <name evidence="2" type="ORF">As57867_019055</name>
    <name evidence="3" type="ORF">ASTE57867_19119</name>
</gene>
<sequence>MTTAAGDSKPRSTHGCGYADLRNLWRFLAFHLLHPIFALWLLVLFITMLLFAVLSACALGIQGVVSRLCTQVRIRHTMQANDIQEKLSSIVVLHAMYVLRIRNIYYFHAPPVEPTIPEAQARRLLPLACYMSLWNPVVVALYATWGYSVSYWDKEGTFKGFSYNMLVVTLHINALQVLALVMCSVTNCTIVPFFRPPRPTTSPRDMPEGATTSELMRHDEASMDDALFVFPVPSAPFVAENDGWTAQVDPAVAAGTHQIYLPRITIQS</sequence>
<keyword evidence="1" id="KW-0812">Transmembrane</keyword>
<organism evidence="3 4">
    <name type="scientific">Aphanomyces stellatus</name>
    <dbReference type="NCBI Taxonomy" id="120398"/>
    <lineage>
        <taxon>Eukaryota</taxon>
        <taxon>Sar</taxon>
        <taxon>Stramenopiles</taxon>
        <taxon>Oomycota</taxon>
        <taxon>Saprolegniomycetes</taxon>
        <taxon>Saprolegniales</taxon>
        <taxon>Verrucalvaceae</taxon>
        <taxon>Aphanomyces</taxon>
    </lineage>
</organism>
<reference evidence="3 4" key="1">
    <citation type="submission" date="2019-03" db="EMBL/GenBank/DDBJ databases">
        <authorList>
            <person name="Gaulin E."/>
            <person name="Dumas B."/>
        </authorList>
    </citation>
    <scope>NUCLEOTIDE SEQUENCE [LARGE SCALE GENOMIC DNA]</scope>
    <source>
        <strain evidence="3">CBS 568.67</strain>
    </source>
</reference>
<keyword evidence="1" id="KW-1133">Transmembrane helix</keyword>
<evidence type="ECO:0000313" key="2">
    <source>
        <dbReference type="EMBL" id="KAF0689435.1"/>
    </source>
</evidence>
<keyword evidence="4" id="KW-1185">Reference proteome</keyword>